<reference evidence="5 7" key="2">
    <citation type="submission" date="2017-06" db="EMBL/GenBank/DDBJ databases">
        <title>Genome sequencing of Fusobacterium nucleatum subsp. polymorphum KCOM 1275 (=ChDC F310).</title>
        <authorList>
            <person name="Kook J.-K."/>
            <person name="Park S.-N."/>
            <person name="Lim Y.K."/>
            <person name="Roh H."/>
        </authorList>
    </citation>
    <scope>NUCLEOTIDE SEQUENCE [LARGE SCALE GENOMIC DNA]</scope>
    <source>
        <strain evidence="5 7">KCOM 1275</strain>
    </source>
</reference>
<dbReference type="Pfam" id="PF00766">
    <property type="entry name" value="ETF_alpha"/>
    <property type="match status" value="1"/>
</dbReference>
<comment type="cofactor">
    <cofactor evidence="2">
        <name>FAD</name>
        <dbReference type="ChEBI" id="CHEBI:57692"/>
    </cofactor>
    <text evidence="2">Binds 1 FAD per dimer.</text>
</comment>
<dbReference type="InterPro" id="IPR014731">
    <property type="entry name" value="ETF_asu_C"/>
</dbReference>
<feature type="binding site" evidence="2">
    <location>
        <begin position="266"/>
        <end position="273"/>
    </location>
    <ligand>
        <name>FAD</name>
        <dbReference type="ChEBI" id="CHEBI:57692"/>
    </ligand>
</feature>
<feature type="domain" description="Electron transfer flavoprotein alpha/beta-subunit N-terminal" evidence="3">
    <location>
        <begin position="5"/>
        <end position="193"/>
    </location>
</feature>
<dbReference type="SUPFAM" id="SSF52402">
    <property type="entry name" value="Adenine nucleotide alpha hydrolases-like"/>
    <property type="match status" value="1"/>
</dbReference>
<feature type="binding site" evidence="2">
    <location>
        <begin position="249"/>
        <end position="253"/>
    </location>
    <ligand>
        <name>FAD</name>
        <dbReference type="ChEBI" id="CHEBI:57692"/>
    </ligand>
</feature>
<protein>
    <submittedName>
        <fullName evidence="4 5">Electron transfer flavoprotein subunit alpha</fullName>
    </submittedName>
</protein>
<dbReference type="InterPro" id="IPR014730">
    <property type="entry name" value="ETF_a/b_N"/>
</dbReference>
<dbReference type="EMBL" id="CP022123">
    <property type="protein sequence ID" value="ASG28630.1"/>
    <property type="molecule type" value="Genomic_DNA"/>
</dbReference>
<dbReference type="Proteomes" id="UP000067061">
    <property type="component" value="Chromosome"/>
</dbReference>
<dbReference type="Gene3D" id="3.40.50.620">
    <property type="entry name" value="HUPs"/>
    <property type="match status" value="1"/>
</dbReference>
<reference evidence="4 6" key="1">
    <citation type="submission" date="2015-11" db="EMBL/GenBank/DDBJ databases">
        <authorList>
            <person name="Kook J.-K."/>
            <person name="Park S.-N."/>
            <person name="Lim Y.K."/>
            <person name="Jo E."/>
        </authorList>
    </citation>
    <scope>NUCLEOTIDE SEQUENCE [LARGE SCALE GENOMIC DNA]</scope>
    <source>
        <strain evidence="4 6">ChDC F306</strain>
    </source>
</reference>
<dbReference type="PANTHER" id="PTHR43153">
    <property type="entry name" value="ELECTRON TRANSFER FLAVOPROTEIN ALPHA"/>
    <property type="match status" value="1"/>
</dbReference>
<dbReference type="InterPro" id="IPR029035">
    <property type="entry name" value="DHS-like_NAD/FAD-binding_dom"/>
</dbReference>
<evidence type="ECO:0000313" key="4">
    <source>
        <dbReference type="EMBL" id="ALM95225.1"/>
    </source>
</evidence>
<dbReference type="Proteomes" id="UP000197638">
    <property type="component" value="Chromosome"/>
</dbReference>
<dbReference type="PANTHER" id="PTHR43153:SF1">
    <property type="entry name" value="ELECTRON TRANSFER FLAVOPROTEIN SUBUNIT ALPHA, MITOCHONDRIAL"/>
    <property type="match status" value="1"/>
</dbReference>
<keyword evidence="2" id="KW-0285">Flavoprotein</keyword>
<evidence type="ECO:0000313" key="6">
    <source>
        <dbReference type="Proteomes" id="UP000067061"/>
    </source>
</evidence>
<dbReference type="InterPro" id="IPR001308">
    <property type="entry name" value="ETF_a/FixB"/>
</dbReference>
<dbReference type="RefSeq" id="WP_032836275.1">
    <property type="nucleotide sequence ID" value="NZ_CP013121.1"/>
</dbReference>
<evidence type="ECO:0000259" key="3">
    <source>
        <dbReference type="SMART" id="SM00893"/>
    </source>
</evidence>
<organism evidence="5 7">
    <name type="scientific">Fusobacterium nucleatum subsp. polymorphum</name>
    <name type="common">Fusobacterium polymorphum</name>
    <dbReference type="NCBI Taxonomy" id="76857"/>
    <lineage>
        <taxon>Bacteria</taxon>
        <taxon>Fusobacteriati</taxon>
        <taxon>Fusobacteriota</taxon>
        <taxon>Fusobacteriia</taxon>
        <taxon>Fusobacteriales</taxon>
        <taxon>Fusobacteriaceae</taxon>
        <taxon>Fusobacterium</taxon>
    </lineage>
</organism>
<dbReference type="PIRSF" id="PIRSF000089">
    <property type="entry name" value="Electra_flavoP_a"/>
    <property type="match status" value="1"/>
</dbReference>
<sequence length="322" mass="34730">MERNIMVYIETVDNSPVVVSLEALALAKKVSKENNKKVIAVLVGENLDEVAKKCFEYGADEVLYLEEDKKELEATGNALIGAKEKYNPSVIFLGSTLNGKDLANIVASKIKVPAFVDVVAVKYENDKYLMTLPMYGGNILKEVTFEGDKTLVVAVRSGACKKEVFEGASGEVTKEKATEKNLFTKIAEIVQEISESVNLEEAEVIVAGGRGMGSKENFELVKQLAAVCGGVVGATRPATEDEWIPRSHQVGQSGKIVAPKLYIACGISGATQHISGIMGSNYIVAINKDEDAPIFEIADVGIVGNVMDIIPLMIEEIKKIKS</sequence>
<dbReference type="SUPFAM" id="SSF52467">
    <property type="entry name" value="DHS-like NAD/FAD-binding domain"/>
    <property type="match status" value="1"/>
</dbReference>
<dbReference type="GO" id="GO:0009055">
    <property type="term" value="F:electron transfer activity"/>
    <property type="evidence" value="ECO:0007669"/>
    <property type="project" value="InterPro"/>
</dbReference>
<dbReference type="GO" id="GO:0050660">
    <property type="term" value="F:flavin adenine dinucleotide binding"/>
    <property type="evidence" value="ECO:0007669"/>
    <property type="project" value="InterPro"/>
</dbReference>
<evidence type="ECO:0000256" key="2">
    <source>
        <dbReference type="PIRSR" id="PIRSR000089-1"/>
    </source>
</evidence>
<dbReference type="GO" id="GO:0033539">
    <property type="term" value="P:fatty acid beta-oxidation using acyl-CoA dehydrogenase"/>
    <property type="evidence" value="ECO:0007669"/>
    <property type="project" value="TreeGrafter"/>
</dbReference>
<dbReference type="AlphaFoldDB" id="A0A0S2ZR26"/>
<evidence type="ECO:0000313" key="5">
    <source>
        <dbReference type="EMBL" id="ASG28630.1"/>
    </source>
</evidence>
<dbReference type="Pfam" id="PF01012">
    <property type="entry name" value="ETF"/>
    <property type="match status" value="1"/>
</dbReference>
<name>A0A0S2ZR26_FUSNP</name>
<dbReference type="EMBL" id="CP013121">
    <property type="protein sequence ID" value="ALM95225.1"/>
    <property type="molecule type" value="Genomic_DNA"/>
</dbReference>
<comment type="similarity">
    <text evidence="1">Belongs to the ETF alpha-subunit/FixB family.</text>
</comment>
<evidence type="ECO:0000256" key="1">
    <source>
        <dbReference type="ARBA" id="ARBA00005817"/>
    </source>
</evidence>
<evidence type="ECO:0000313" key="7">
    <source>
        <dbReference type="Proteomes" id="UP000197638"/>
    </source>
</evidence>
<gene>
    <name evidence="5" type="ORF">CBG61_06590</name>
    <name evidence="4" type="ORF">RO02_11840</name>
</gene>
<dbReference type="InterPro" id="IPR014729">
    <property type="entry name" value="Rossmann-like_a/b/a_fold"/>
</dbReference>
<dbReference type="SMART" id="SM00893">
    <property type="entry name" value="ETF"/>
    <property type="match status" value="1"/>
</dbReference>
<proteinExistence type="inferred from homology"/>
<feature type="binding site" evidence="2">
    <location>
        <begin position="235"/>
        <end position="236"/>
    </location>
    <ligand>
        <name>FAD</name>
        <dbReference type="ChEBI" id="CHEBI:57692"/>
    </ligand>
</feature>
<feature type="binding site" evidence="2">
    <location>
        <position position="210"/>
    </location>
    <ligand>
        <name>FAD</name>
        <dbReference type="ChEBI" id="CHEBI:57692"/>
    </ligand>
</feature>
<dbReference type="Gene3D" id="3.40.50.1220">
    <property type="entry name" value="TPP-binding domain"/>
    <property type="match status" value="1"/>
</dbReference>
<feature type="binding site" evidence="2">
    <location>
        <position position="287"/>
    </location>
    <ligand>
        <name>FAD</name>
        <dbReference type="ChEBI" id="CHEBI:57692"/>
    </ligand>
</feature>
<accession>A0A0S2ZR26</accession>
<keyword evidence="2" id="KW-0274">FAD</keyword>